<keyword evidence="2" id="KW-1185">Reference proteome</keyword>
<protein>
    <submittedName>
        <fullName evidence="1">Uncharacterized protein</fullName>
    </submittedName>
</protein>
<gene>
    <name evidence="1" type="ORF">Cob_v007137</name>
</gene>
<dbReference type="EMBL" id="AMCV02000018">
    <property type="protein sequence ID" value="TDZ19803.1"/>
    <property type="molecule type" value="Genomic_DNA"/>
</dbReference>
<proteinExistence type="predicted"/>
<dbReference type="AlphaFoldDB" id="A0A484FPC3"/>
<evidence type="ECO:0000313" key="1">
    <source>
        <dbReference type="EMBL" id="TDZ19803.1"/>
    </source>
</evidence>
<dbReference type="Proteomes" id="UP000014480">
    <property type="component" value="Unassembled WGS sequence"/>
</dbReference>
<reference evidence="2" key="1">
    <citation type="journal article" date="2013" name="New Phytol.">
        <title>Comparative genomic and transcriptomic analyses reveal the hemibiotrophic stage shift of Colletotrichum fungi.</title>
        <authorList>
            <person name="Gan P."/>
            <person name="Ikeda K."/>
            <person name="Irieda H."/>
            <person name="Narusaka M."/>
            <person name="O'Connell R.J."/>
            <person name="Narusaka Y."/>
            <person name="Takano Y."/>
            <person name="Kubo Y."/>
            <person name="Shirasu K."/>
        </authorList>
    </citation>
    <scope>NUCLEOTIDE SEQUENCE [LARGE SCALE GENOMIC DNA]</scope>
    <source>
        <strain evidence="2">104-T / ATCC 96160 / CBS 514.97 / LARS 414 / MAFF 240422</strain>
    </source>
</reference>
<sequence>MTAPLNDDADNGAVAGCDAKAMDLEKMIDLKLSPSDDLPTEDRGDNIVRRWLRAHVPEFERLSVLRQKGWNNPEGDTFFQKQHLTTDKTNRKESTYFFWMIRNLRVNLNIAAAAYEY</sequence>
<dbReference type="OrthoDB" id="417125at2759"/>
<name>A0A484FPC3_COLOR</name>
<organism evidence="1 2">
    <name type="scientific">Colletotrichum orbiculare (strain 104-T / ATCC 96160 / CBS 514.97 / LARS 414 / MAFF 240422)</name>
    <name type="common">Cucumber anthracnose fungus</name>
    <name type="synonym">Colletotrichum lagenarium</name>
    <dbReference type="NCBI Taxonomy" id="1213857"/>
    <lineage>
        <taxon>Eukaryota</taxon>
        <taxon>Fungi</taxon>
        <taxon>Dikarya</taxon>
        <taxon>Ascomycota</taxon>
        <taxon>Pezizomycotina</taxon>
        <taxon>Sordariomycetes</taxon>
        <taxon>Hypocreomycetidae</taxon>
        <taxon>Glomerellales</taxon>
        <taxon>Glomerellaceae</taxon>
        <taxon>Colletotrichum</taxon>
        <taxon>Colletotrichum orbiculare species complex</taxon>
    </lineage>
</organism>
<reference evidence="2" key="2">
    <citation type="journal article" date="2019" name="Mol. Plant Microbe Interact.">
        <title>Genome sequence resources for four phytopathogenic fungi from the Colletotrichum orbiculare species complex.</title>
        <authorList>
            <person name="Gan P."/>
            <person name="Tsushima A."/>
            <person name="Narusaka M."/>
            <person name="Narusaka Y."/>
            <person name="Takano Y."/>
            <person name="Kubo Y."/>
            <person name="Shirasu K."/>
        </authorList>
    </citation>
    <scope>GENOME REANNOTATION</scope>
    <source>
        <strain evidence="2">104-T / ATCC 96160 / CBS 514.97 / LARS 414 / MAFF 240422</strain>
    </source>
</reference>
<comment type="caution">
    <text evidence="1">The sequence shown here is derived from an EMBL/GenBank/DDBJ whole genome shotgun (WGS) entry which is preliminary data.</text>
</comment>
<accession>A0A484FPC3</accession>
<dbReference type="STRING" id="1213857.A0A484FPC3"/>
<evidence type="ECO:0000313" key="2">
    <source>
        <dbReference type="Proteomes" id="UP000014480"/>
    </source>
</evidence>